<evidence type="ECO:0000259" key="1">
    <source>
        <dbReference type="Pfam" id="PF04230"/>
    </source>
</evidence>
<name>A0A486XXF6_9GAMM</name>
<dbReference type="InterPro" id="IPR007345">
    <property type="entry name" value="Polysacch_pyruvyl_Trfase"/>
</dbReference>
<dbReference type="PANTHER" id="PTHR36836">
    <property type="entry name" value="COLANIC ACID BIOSYNTHESIS PROTEIN WCAK"/>
    <property type="match status" value="1"/>
</dbReference>
<dbReference type="EMBL" id="CAAJGR010000034">
    <property type="protein sequence ID" value="VHO06499.1"/>
    <property type="molecule type" value="Genomic_DNA"/>
</dbReference>
<accession>A0A486XXF6</accession>
<protein>
    <recommendedName>
        <fullName evidence="1">Polysaccharide pyruvyl transferase domain-containing protein</fullName>
    </recommendedName>
</protein>
<reference evidence="2" key="1">
    <citation type="submission" date="2019-04" db="EMBL/GenBank/DDBJ databases">
        <authorList>
            <person name="Brambilla D."/>
        </authorList>
    </citation>
    <scope>NUCLEOTIDE SEQUENCE</scope>
    <source>
        <strain evidence="2">BAL1</strain>
    </source>
</reference>
<feature type="domain" description="Polysaccharide pyruvyl transferase" evidence="1">
    <location>
        <begin position="12"/>
        <end position="317"/>
    </location>
</feature>
<proteinExistence type="predicted"/>
<gene>
    <name evidence="2" type="ORF">BAL341_3514</name>
</gene>
<dbReference type="PANTHER" id="PTHR36836:SF1">
    <property type="entry name" value="COLANIC ACID BIOSYNTHESIS PROTEIN WCAK"/>
    <property type="match status" value="1"/>
</dbReference>
<organism evidence="2">
    <name type="scientific">Rheinheimera sp. BAL341</name>
    <dbReference type="NCBI Taxonomy" id="1708203"/>
    <lineage>
        <taxon>Bacteria</taxon>
        <taxon>Pseudomonadati</taxon>
        <taxon>Pseudomonadota</taxon>
        <taxon>Gammaproteobacteria</taxon>
        <taxon>Chromatiales</taxon>
        <taxon>Chromatiaceae</taxon>
        <taxon>Rheinheimera</taxon>
    </lineage>
</organism>
<evidence type="ECO:0000313" key="2">
    <source>
        <dbReference type="EMBL" id="VHO06499.1"/>
    </source>
</evidence>
<sequence>MLIEVRGVQFVNKGAELMLYAVLEQIKQHWPDSRLVLAPNSNSPYEKRAVLGALQRMPLRKGGIDVNRYSRFVPKRLRRWLQSHFGIVFACDIDVVLDASGFAYGDQWTEGNSKFLCAELHHFVRMNKAYILLPQAFGPFSRDSEAARLKLALPEATLICARDESSFDHVQKLIGDVPNLVQFPDFTNLVTGEVPSYFKGGEKKVLIIPNSNMLSTRNNYGHWQTTYIGVLVNAVNLSMELGFKPVLLNHEGEADAQVCRQVAKLSAPKDIEIITELDPLKVKGIIGASKAVICSRFHGCVSALSQGIPCLGTSWSHKYERLFEEYGQLDALLPADTNFEQLQEKLQQVINNANNPVFAAKRKYLEQQSNLMWQQVAAVVRQKLTI</sequence>
<dbReference type="Pfam" id="PF04230">
    <property type="entry name" value="PS_pyruv_trans"/>
    <property type="match status" value="1"/>
</dbReference>
<dbReference type="AlphaFoldDB" id="A0A486XXF6"/>